<keyword evidence="4" id="KW-1185">Reference proteome</keyword>
<reference evidence="2" key="3">
    <citation type="submission" date="2020-06" db="EMBL/GenBank/DDBJ databases">
        <title>Helianthus annuus Genome sequencing and assembly Release 2.</title>
        <authorList>
            <person name="Gouzy J."/>
            <person name="Langlade N."/>
            <person name="Munos S."/>
        </authorList>
    </citation>
    <scope>NUCLEOTIDE SEQUENCE</scope>
    <source>
        <tissue evidence="2">Leaves</tissue>
    </source>
</reference>
<evidence type="ECO:0000313" key="2">
    <source>
        <dbReference type="EMBL" id="KAF5811063.1"/>
    </source>
</evidence>
<gene>
    <name evidence="3" type="ORF">HannXRQ_Chr04g0114621</name>
    <name evidence="2" type="ORF">HanXRQr2_Chr04g0177111</name>
</gene>
<feature type="region of interest" description="Disordered" evidence="1">
    <location>
        <begin position="117"/>
        <end position="137"/>
    </location>
</feature>
<dbReference type="InParanoid" id="A0A251V0C8"/>
<accession>A0A251V0C8</accession>
<dbReference type="Gramene" id="mRNA:HanXRQr2_Chr04g0177111">
    <property type="protein sequence ID" value="mRNA:HanXRQr2_Chr04g0177111"/>
    <property type="gene ID" value="HanXRQr2_Chr04g0177111"/>
</dbReference>
<protein>
    <submittedName>
        <fullName evidence="3">Uncharacterized protein</fullName>
    </submittedName>
</protein>
<dbReference type="AlphaFoldDB" id="A0A251V0C8"/>
<sequence length="137" mass="15842">MPHYTWSYCCAIVFHTHVLNLQSIAHVCAFTKPHTTHPVTLEQLLAGFSRSCLRRLNLDYVSLKIDTSSIFSDLILSRFSVWPTTPSEVNKLRMIEGIHIINLRKLQSIYLCHRQHDHHRPPPHMPSNPRPPSSVAW</sequence>
<evidence type="ECO:0000313" key="4">
    <source>
        <dbReference type="Proteomes" id="UP000215914"/>
    </source>
</evidence>
<feature type="compositionally biased region" description="Pro residues" evidence="1">
    <location>
        <begin position="123"/>
        <end position="137"/>
    </location>
</feature>
<name>A0A251V0C8_HELAN</name>
<dbReference type="EMBL" id="MNCJ02000319">
    <property type="protein sequence ID" value="KAF5811063.1"/>
    <property type="molecule type" value="Genomic_DNA"/>
</dbReference>
<dbReference type="EMBL" id="CM007893">
    <property type="protein sequence ID" value="OTG28739.1"/>
    <property type="molecule type" value="Genomic_DNA"/>
</dbReference>
<evidence type="ECO:0000256" key="1">
    <source>
        <dbReference type="SAM" id="MobiDB-lite"/>
    </source>
</evidence>
<dbReference type="Proteomes" id="UP000215914">
    <property type="component" value="Chromosome 4"/>
</dbReference>
<evidence type="ECO:0000313" key="3">
    <source>
        <dbReference type="EMBL" id="OTG28739.1"/>
    </source>
</evidence>
<reference evidence="2 4" key="1">
    <citation type="journal article" date="2017" name="Nature">
        <title>The sunflower genome provides insights into oil metabolism, flowering and Asterid evolution.</title>
        <authorList>
            <person name="Badouin H."/>
            <person name="Gouzy J."/>
            <person name="Grassa C.J."/>
            <person name="Murat F."/>
            <person name="Staton S.E."/>
            <person name="Cottret L."/>
            <person name="Lelandais-Briere C."/>
            <person name="Owens G.L."/>
            <person name="Carrere S."/>
            <person name="Mayjonade B."/>
            <person name="Legrand L."/>
            <person name="Gill N."/>
            <person name="Kane N.C."/>
            <person name="Bowers J.E."/>
            <person name="Hubner S."/>
            <person name="Bellec A."/>
            <person name="Berard A."/>
            <person name="Berges H."/>
            <person name="Blanchet N."/>
            <person name="Boniface M.C."/>
            <person name="Brunel D."/>
            <person name="Catrice O."/>
            <person name="Chaidir N."/>
            <person name="Claudel C."/>
            <person name="Donnadieu C."/>
            <person name="Faraut T."/>
            <person name="Fievet G."/>
            <person name="Helmstetter N."/>
            <person name="King M."/>
            <person name="Knapp S.J."/>
            <person name="Lai Z."/>
            <person name="Le Paslier M.C."/>
            <person name="Lippi Y."/>
            <person name="Lorenzon L."/>
            <person name="Mandel J.R."/>
            <person name="Marage G."/>
            <person name="Marchand G."/>
            <person name="Marquand E."/>
            <person name="Bret-Mestries E."/>
            <person name="Morien E."/>
            <person name="Nambeesan S."/>
            <person name="Nguyen T."/>
            <person name="Pegot-Espagnet P."/>
            <person name="Pouilly N."/>
            <person name="Raftis F."/>
            <person name="Sallet E."/>
            <person name="Schiex T."/>
            <person name="Thomas J."/>
            <person name="Vandecasteele C."/>
            <person name="Vares D."/>
            <person name="Vear F."/>
            <person name="Vautrin S."/>
            <person name="Crespi M."/>
            <person name="Mangin B."/>
            <person name="Burke J.M."/>
            <person name="Salse J."/>
            <person name="Munos S."/>
            <person name="Vincourt P."/>
            <person name="Rieseberg L.H."/>
            <person name="Langlade N.B."/>
        </authorList>
    </citation>
    <scope>NUCLEOTIDE SEQUENCE [LARGE SCALE GENOMIC DNA]</scope>
    <source>
        <strain evidence="4">cv. SF193</strain>
        <tissue evidence="2">Leaves</tissue>
    </source>
</reference>
<proteinExistence type="predicted"/>
<reference evidence="3" key="2">
    <citation type="submission" date="2017-02" db="EMBL/GenBank/DDBJ databases">
        <title>Sunflower complete genome.</title>
        <authorList>
            <person name="Langlade N."/>
            <person name="Munos S."/>
        </authorList>
    </citation>
    <scope>NUCLEOTIDE SEQUENCE [LARGE SCALE GENOMIC DNA]</scope>
    <source>
        <tissue evidence="3">Leaves</tissue>
    </source>
</reference>
<organism evidence="3 4">
    <name type="scientific">Helianthus annuus</name>
    <name type="common">Common sunflower</name>
    <dbReference type="NCBI Taxonomy" id="4232"/>
    <lineage>
        <taxon>Eukaryota</taxon>
        <taxon>Viridiplantae</taxon>
        <taxon>Streptophyta</taxon>
        <taxon>Embryophyta</taxon>
        <taxon>Tracheophyta</taxon>
        <taxon>Spermatophyta</taxon>
        <taxon>Magnoliopsida</taxon>
        <taxon>eudicotyledons</taxon>
        <taxon>Gunneridae</taxon>
        <taxon>Pentapetalae</taxon>
        <taxon>asterids</taxon>
        <taxon>campanulids</taxon>
        <taxon>Asterales</taxon>
        <taxon>Asteraceae</taxon>
        <taxon>Asteroideae</taxon>
        <taxon>Heliantheae alliance</taxon>
        <taxon>Heliantheae</taxon>
        <taxon>Helianthus</taxon>
    </lineage>
</organism>